<dbReference type="SUPFAM" id="SSF69075">
    <property type="entry name" value="Glutamyl tRNA-reductase dimerization domain"/>
    <property type="match status" value="1"/>
</dbReference>
<dbReference type="PANTHER" id="PTHR43013">
    <property type="entry name" value="GLUTAMYL-TRNA REDUCTASE"/>
    <property type="match status" value="1"/>
</dbReference>
<dbReference type="HAMAP" id="MF_00087">
    <property type="entry name" value="Glu_tRNA_reductase"/>
    <property type="match status" value="1"/>
</dbReference>
<comment type="miscellaneous">
    <text evidence="8">During catalysis, the active site Cys acts as a nucleophile attacking the alpha-carbonyl group of tRNA-bound glutamate with the formation of a thioester intermediate between enzyme and glutamate, and the concomitant release of tRNA(Glu). The thioester intermediate is finally reduced by direct hydride transfer from NADPH, to form the product GSA.</text>
</comment>
<dbReference type="NCBIfam" id="TIGR01035">
    <property type="entry name" value="hemA"/>
    <property type="match status" value="1"/>
</dbReference>
<feature type="binding site" evidence="8 10">
    <location>
        <position position="89"/>
    </location>
    <ligand>
        <name>substrate</name>
    </ligand>
</feature>
<evidence type="ECO:0000259" key="15">
    <source>
        <dbReference type="Pfam" id="PF01488"/>
    </source>
</evidence>
<dbReference type="RefSeq" id="WP_083240857.1">
    <property type="nucleotide sequence ID" value="NZ_LMVM01000023.1"/>
</dbReference>
<feature type="binding site" evidence="8 10">
    <location>
        <position position="100"/>
    </location>
    <ligand>
        <name>substrate</name>
    </ligand>
</feature>
<dbReference type="InterPro" id="IPR036343">
    <property type="entry name" value="GluRdtase_N_sf"/>
</dbReference>
<dbReference type="PIRSF" id="PIRSF000445">
    <property type="entry name" value="4pyrrol_synth_GluRdtase"/>
    <property type="match status" value="1"/>
</dbReference>
<keyword evidence="5 8" id="KW-0560">Oxidoreductase</keyword>
<dbReference type="CDD" id="cd05213">
    <property type="entry name" value="NAD_bind_Glutamyl_tRNA_reduct"/>
    <property type="match status" value="1"/>
</dbReference>
<dbReference type="GO" id="GO:0050661">
    <property type="term" value="F:NADP binding"/>
    <property type="evidence" value="ECO:0007669"/>
    <property type="project" value="InterPro"/>
</dbReference>
<reference evidence="17 18" key="1">
    <citation type="journal article" date="2017" name="BMC Genomics">
        <title>Genomic analysis of methanogenic archaea reveals a shift towards energy conservation.</title>
        <authorList>
            <person name="Gilmore S.P."/>
            <person name="Henske J.K."/>
            <person name="Sexton J.A."/>
            <person name="Solomon K.V."/>
            <person name="Seppala S."/>
            <person name="Yoo J.I."/>
            <person name="Huyett L.M."/>
            <person name="Pressman A."/>
            <person name="Cogan J.Z."/>
            <person name="Kivenson V."/>
            <person name="Peng X."/>
            <person name="Tan Y."/>
            <person name="Valentine D.L."/>
            <person name="O'Malley M.A."/>
        </authorList>
    </citation>
    <scope>NUCLEOTIDE SEQUENCE [LARGE SCALE GENOMIC DNA]</scope>
    <source>
        <strain evidence="17 18">M.o.H.</strain>
    </source>
</reference>
<evidence type="ECO:0000259" key="16">
    <source>
        <dbReference type="Pfam" id="PF05201"/>
    </source>
</evidence>
<feature type="site" description="Important for activity" evidence="8 12">
    <location>
        <position position="79"/>
    </location>
</feature>
<evidence type="ECO:0000256" key="11">
    <source>
        <dbReference type="PIRSR" id="PIRSR000445-3"/>
    </source>
</evidence>
<keyword evidence="4 8" id="KW-0521">NADP</keyword>
<evidence type="ECO:0000259" key="14">
    <source>
        <dbReference type="Pfam" id="PF00745"/>
    </source>
</evidence>
<dbReference type="Pfam" id="PF05201">
    <property type="entry name" value="GlutR_N"/>
    <property type="match status" value="1"/>
</dbReference>
<sequence>MILNIRIDHNTADICTMEKSTFQMDEIFAKIKDKYLVYEYLQMKTCNRAELYLVLNDCYIDNIDFLDFVVETDDDALNHLLRLSCGLESMIIGEDQILGQIKDARKKHLKEGYAGDLLNTVFTKAIHVGQVVRKKTNINKGSISIGSAAVELAESVHGDLKCKKVLVIGAGKMGTLVAKALVQKHLRAIVVANRTHDRAVDLAKELGGYAIHFDRLDEAMSDADVIISATGAPHPILTCEKIKNAVSPEKLEKLVIVDIANPRDVEEDVKKLGVKLFNIDDLRGIADKNRKLRESEAKDAEKIISEELVLLKKSLKRLEVESLISDIRRNAEKIRSHETEKAFKMLGDIDGKEKIVEDLTRVVVDKIFCDIIRNIKNAAENDDKELIESAKNIFKTIKKPKKHDSLPSQSLCAIRTKNDA</sequence>
<keyword evidence="6 8" id="KW-0627">Porphyrin biosynthesis</keyword>
<comment type="subunit">
    <text evidence="8">Homodimer.</text>
</comment>
<feature type="domain" description="Quinate/shikimate 5-dehydrogenase/glutamyl-tRNA reductase" evidence="15">
    <location>
        <begin position="151"/>
        <end position="285"/>
    </location>
</feature>
<gene>
    <name evidence="8" type="primary">hemA</name>
    <name evidence="17" type="ORF">ASJ80_06295</name>
</gene>
<dbReference type="InterPro" id="IPR036291">
    <property type="entry name" value="NAD(P)-bd_dom_sf"/>
</dbReference>
<evidence type="ECO:0000256" key="9">
    <source>
        <dbReference type="PIRSR" id="PIRSR000445-1"/>
    </source>
</evidence>
<dbReference type="PROSITE" id="PS00747">
    <property type="entry name" value="GLUTR"/>
    <property type="match status" value="1"/>
</dbReference>
<comment type="similarity">
    <text evidence="2 8 13">Belongs to the glutamyl-tRNA reductase family.</text>
</comment>
<dbReference type="Pfam" id="PF01488">
    <property type="entry name" value="Shikimate_DH"/>
    <property type="match status" value="1"/>
</dbReference>
<evidence type="ECO:0000256" key="2">
    <source>
        <dbReference type="ARBA" id="ARBA00005916"/>
    </source>
</evidence>
<evidence type="ECO:0000313" key="18">
    <source>
        <dbReference type="Proteomes" id="UP000217784"/>
    </source>
</evidence>
<organism evidence="17 18">
    <name type="scientific">Methanobacterium bryantii</name>
    <dbReference type="NCBI Taxonomy" id="2161"/>
    <lineage>
        <taxon>Archaea</taxon>
        <taxon>Methanobacteriati</taxon>
        <taxon>Methanobacteriota</taxon>
        <taxon>Methanomada group</taxon>
        <taxon>Methanobacteria</taxon>
        <taxon>Methanobacteriales</taxon>
        <taxon>Methanobacteriaceae</taxon>
        <taxon>Methanobacterium</taxon>
    </lineage>
</organism>
<dbReference type="SUPFAM" id="SSF51735">
    <property type="entry name" value="NAD(P)-binding Rossmann-fold domains"/>
    <property type="match status" value="1"/>
</dbReference>
<dbReference type="EMBL" id="LMVM01000023">
    <property type="protein sequence ID" value="PAV04445.1"/>
    <property type="molecule type" value="Genomic_DNA"/>
</dbReference>
<dbReference type="Gene3D" id="3.40.50.720">
    <property type="entry name" value="NAD(P)-binding Rossmann-like Domain"/>
    <property type="match status" value="1"/>
</dbReference>
<evidence type="ECO:0000256" key="8">
    <source>
        <dbReference type="HAMAP-Rule" id="MF_00087"/>
    </source>
</evidence>
<evidence type="ECO:0000256" key="10">
    <source>
        <dbReference type="PIRSR" id="PIRSR000445-2"/>
    </source>
</evidence>
<dbReference type="InterPro" id="IPR018214">
    <property type="entry name" value="GluRdtase_CS"/>
</dbReference>
<feature type="domain" description="Glutamyl-tRNA reductase N-terminal" evidence="16">
    <location>
        <begin position="5"/>
        <end position="136"/>
    </location>
</feature>
<evidence type="ECO:0000256" key="6">
    <source>
        <dbReference type="ARBA" id="ARBA00023244"/>
    </source>
</evidence>
<dbReference type="SUPFAM" id="SSF69742">
    <property type="entry name" value="Glutamyl tRNA-reductase catalytic, N-terminal domain"/>
    <property type="match status" value="1"/>
</dbReference>
<dbReference type="Proteomes" id="UP000217784">
    <property type="component" value="Unassembled WGS sequence"/>
</dbReference>
<accession>A0A2A2H512</accession>
<keyword evidence="18" id="KW-1185">Reference proteome</keyword>
<dbReference type="Pfam" id="PF00745">
    <property type="entry name" value="GlutR_dimer"/>
    <property type="match status" value="1"/>
</dbReference>
<evidence type="ECO:0000256" key="3">
    <source>
        <dbReference type="ARBA" id="ARBA00012970"/>
    </source>
</evidence>
<evidence type="ECO:0000256" key="4">
    <source>
        <dbReference type="ARBA" id="ARBA00022857"/>
    </source>
</evidence>
<dbReference type="InterPro" id="IPR015895">
    <property type="entry name" value="4pyrrol_synth_GluRdtase_N"/>
</dbReference>
<dbReference type="GO" id="GO:0019353">
    <property type="term" value="P:protoporphyrinogen IX biosynthetic process from glutamate"/>
    <property type="evidence" value="ECO:0007669"/>
    <property type="project" value="TreeGrafter"/>
</dbReference>
<comment type="function">
    <text evidence="8">Catalyzes the NADPH-dependent reduction of glutamyl-tRNA(Glu) to glutamate 1-semialdehyde (GSA).</text>
</comment>
<feature type="binding site" evidence="8 10">
    <location>
        <begin position="94"/>
        <end position="96"/>
    </location>
    <ligand>
        <name>substrate</name>
    </ligand>
</feature>
<evidence type="ECO:0000256" key="12">
    <source>
        <dbReference type="PIRSR" id="PIRSR000445-4"/>
    </source>
</evidence>
<dbReference type="InterPro" id="IPR006151">
    <property type="entry name" value="Shikm_DH/Glu-tRNA_Rdtase"/>
</dbReference>
<dbReference type="AlphaFoldDB" id="A0A2A2H512"/>
<dbReference type="OrthoDB" id="4562at2157"/>
<dbReference type="InterPro" id="IPR000343">
    <property type="entry name" value="4pyrrol_synth_GluRdtase"/>
</dbReference>
<feature type="domain" description="Tetrapyrrole biosynthesis glutamyl-tRNA reductase dimerisation" evidence="14">
    <location>
        <begin position="300"/>
        <end position="395"/>
    </location>
</feature>
<comment type="catalytic activity">
    <reaction evidence="7 8 13">
        <text>(S)-4-amino-5-oxopentanoate + tRNA(Glu) + NADP(+) = L-glutamyl-tRNA(Glu) + NADPH + H(+)</text>
        <dbReference type="Rhea" id="RHEA:12344"/>
        <dbReference type="Rhea" id="RHEA-COMP:9663"/>
        <dbReference type="Rhea" id="RHEA-COMP:9680"/>
        <dbReference type="ChEBI" id="CHEBI:15378"/>
        <dbReference type="ChEBI" id="CHEBI:57501"/>
        <dbReference type="ChEBI" id="CHEBI:57783"/>
        <dbReference type="ChEBI" id="CHEBI:58349"/>
        <dbReference type="ChEBI" id="CHEBI:78442"/>
        <dbReference type="ChEBI" id="CHEBI:78520"/>
        <dbReference type="EC" id="1.2.1.70"/>
    </reaction>
</comment>
<dbReference type="Gene3D" id="3.30.460.30">
    <property type="entry name" value="Glutamyl-tRNA reductase, N-terminal domain"/>
    <property type="match status" value="1"/>
</dbReference>
<evidence type="ECO:0000256" key="1">
    <source>
        <dbReference type="ARBA" id="ARBA00005059"/>
    </source>
</evidence>
<name>A0A2A2H512_METBR</name>
<protein>
    <recommendedName>
        <fullName evidence="3 8">Glutamyl-tRNA reductase</fullName>
        <shortName evidence="8">GluTR</shortName>
        <ecNumber evidence="3 8">1.2.1.70</ecNumber>
    </recommendedName>
</protein>
<comment type="domain">
    <text evidence="8">Possesses an unusual extended V-shaped dimeric structure with each monomer consisting of three distinct domains arranged along a curved 'spinal' alpha-helix. The N-terminal catalytic domain specifically recognizes the glutamate moiety of the substrate. The second domain is the NADPH-binding domain, and the third C-terminal domain is responsible for dimerization.</text>
</comment>
<dbReference type="InterPro" id="IPR036453">
    <property type="entry name" value="GluRdtase_dimer_dom_sf"/>
</dbReference>
<dbReference type="UniPathway" id="UPA00251">
    <property type="reaction ID" value="UER00316"/>
</dbReference>
<dbReference type="FunFam" id="3.40.50.720:FF:000031">
    <property type="entry name" value="Glutamyl-tRNA reductase"/>
    <property type="match status" value="1"/>
</dbReference>
<dbReference type="InterPro" id="IPR015896">
    <property type="entry name" value="4pyrrol_synth_GluRdtase_dimer"/>
</dbReference>
<feature type="binding site" evidence="8 11">
    <location>
        <begin position="169"/>
        <end position="174"/>
    </location>
    <ligand>
        <name>NADP(+)</name>
        <dbReference type="ChEBI" id="CHEBI:58349"/>
    </ligand>
</feature>
<evidence type="ECO:0000313" key="17">
    <source>
        <dbReference type="EMBL" id="PAV04445.1"/>
    </source>
</evidence>
<dbReference type="GO" id="GO:0008883">
    <property type="term" value="F:glutamyl-tRNA reductase activity"/>
    <property type="evidence" value="ECO:0007669"/>
    <property type="project" value="UniProtKB-UniRule"/>
</dbReference>
<comment type="caution">
    <text evidence="17">The sequence shown here is derived from an EMBL/GenBank/DDBJ whole genome shotgun (WGS) entry which is preliminary data.</text>
</comment>
<feature type="binding site" evidence="8 10">
    <location>
        <begin position="45"/>
        <end position="48"/>
    </location>
    <ligand>
        <name>substrate</name>
    </ligand>
</feature>
<dbReference type="PANTHER" id="PTHR43013:SF1">
    <property type="entry name" value="GLUTAMYL-TRNA REDUCTASE"/>
    <property type="match status" value="1"/>
</dbReference>
<proteinExistence type="inferred from homology"/>
<evidence type="ECO:0000256" key="7">
    <source>
        <dbReference type="ARBA" id="ARBA00047464"/>
    </source>
</evidence>
<evidence type="ECO:0000256" key="13">
    <source>
        <dbReference type="RuleBase" id="RU000584"/>
    </source>
</evidence>
<dbReference type="EC" id="1.2.1.70" evidence="3 8"/>
<evidence type="ECO:0000256" key="5">
    <source>
        <dbReference type="ARBA" id="ARBA00023002"/>
    </source>
</evidence>
<comment type="pathway">
    <text evidence="1 8 13">Porphyrin-containing compound metabolism; protoporphyrin-IX biosynthesis; 5-aminolevulinate from L-glutamyl-tRNA(Glu): step 1/2.</text>
</comment>
<feature type="active site" description="Nucleophile" evidence="8 9">
    <location>
        <position position="46"/>
    </location>
</feature>